<dbReference type="EMBL" id="BK015617">
    <property type="protein sequence ID" value="DAE16148.1"/>
    <property type="molecule type" value="Genomic_DNA"/>
</dbReference>
<name>A0A8S5QC86_9CAUD</name>
<reference evidence="1" key="1">
    <citation type="journal article" date="2021" name="Proc. Natl. Acad. Sci. U.S.A.">
        <title>A Catalog of Tens of Thousands of Viruses from Human Metagenomes Reveals Hidden Associations with Chronic Diseases.</title>
        <authorList>
            <person name="Tisza M.J."/>
            <person name="Buck C.B."/>
        </authorList>
    </citation>
    <scope>NUCLEOTIDE SEQUENCE</scope>
    <source>
        <strain evidence="1">CtdmY20</strain>
    </source>
</reference>
<dbReference type="GO" id="GO:0003676">
    <property type="term" value="F:nucleic acid binding"/>
    <property type="evidence" value="ECO:0007669"/>
    <property type="project" value="InterPro"/>
</dbReference>
<protein>
    <submittedName>
        <fullName evidence="1">This model contains proteins with the VRR-NUC domain</fullName>
    </submittedName>
</protein>
<sequence>MAEEKLFEKRLERYLEKQGIYPLGRAADRMPVPSIGYYEKRWGGGFSKSGLPDLHLVANAISLDVELKAPTGRPSPLQKFMVSQINNAGSIGVILYPDGFEDFKKLLEGVIQCNTHIPVLNALKNAHSSTKCAIFSG</sequence>
<evidence type="ECO:0000313" key="1">
    <source>
        <dbReference type="EMBL" id="DAE16148.1"/>
    </source>
</evidence>
<proteinExistence type="predicted"/>
<organism evidence="1">
    <name type="scientific">Siphoviridae sp. ctdmY20</name>
    <dbReference type="NCBI Taxonomy" id="2825586"/>
    <lineage>
        <taxon>Viruses</taxon>
        <taxon>Duplodnaviria</taxon>
        <taxon>Heunggongvirae</taxon>
        <taxon>Uroviricota</taxon>
        <taxon>Caudoviricetes</taxon>
    </lineage>
</organism>
<dbReference type="Gene3D" id="3.40.1350.10">
    <property type="match status" value="1"/>
</dbReference>
<accession>A0A8S5QC86</accession>
<dbReference type="InterPro" id="IPR011856">
    <property type="entry name" value="tRNA_endonuc-like_dom_sf"/>
</dbReference>